<dbReference type="AlphaFoldDB" id="A0A9Q3I068"/>
<dbReference type="EMBL" id="AVOT02029621">
    <property type="protein sequence ID" value="MBW0522522.1"/>
    <property type="molecule type" value="Genomic_DNA"/>
</dbReference>
<dbReference type="Pfam" id="PF07727">
    <property type="entry name" value="RVT_2"/>
    <property type="match status" value="1"/>
</dbReference>
<keyword evidence="3" id="KW-1185">Reference proteome</keyword>
<evidence type="ECO:0000259" key="1">
    <source>
        <dbReference type="Pfam" id="PF07727"/>
    </source>
</evidence>
<dbReference type="InterPro" id="IPR013103">
    <property type="entry name" value="RVT_2"/>
</dbReference>
<gene>
    <name evidence="2" type="ORF">O181_062237</name>
</gene>
<feature type="domain" description="Reverse transcriptase Ty1/copia-type" evidence="1">
    <location>
        <begin position="117"/>
        <end position="184"/>
    </location>
</feature>
<evidence type="ECO:0000313" key="3">
    <source>
        <dbReference type="Proteomes" id="UP000765509"/>
    </source>
</evidence>
<organism evidence="2 3">
    <name type="scientific">Austropuccinia psidii MF-1</name>
    <dbReference type="NCBI Taxonomy" id="1389203"/>
    <lineage>
        <taxon>Eukaryota</taxon>
        <taxon>Fungi</taxon>
        <taxon>Dikarya</taxon>
        <taxon>Basidiomycota</taxon>
        <taxon>Pucciniomycotina</taxon>
        <taxon>Pucciniomycetes</taxon>
        <taxon>Pucciniales</taxon>
        <taxon>Sphaerophragmiaceae</taxon>
        <taxon>Austropuccinia</taxon>
    </lineage>
</organism>
<dbReference type="OrthoDB" id="2998201at2759"/>
<comment type="caution">
    <text evidence="2">The sequence shown here is derived from an EMBL/GenBank/DDBJ whole genome shotgun (WGS) entry which is preliminary data.</text>
</comment>
<sequence length="186" mass="20632">MHLTNSKGWLFYIPDQDKFVSSAWATFPESSSLKKALISPEASTASKGAIKFLLNKLTLGDFSAEHTVKAQQLASNHITNKVLLPPKSYTEAMKQPDSLAWQRAINQEIENMKNHAVFEVLPLPVNTKPIGGGWVFVKKPASSTCDARYKVRGNSQLKGYDFHETFAPTATFTSLRLLLTVAVHLK</sequence>
<reference evidence="2" key="1">
    <citation type="submission" date="2021-03" db="EMBL/GenBank/DDBJ databases">
        <title>Draft genome sequence of rust myrtle Austropuccinia psidii MF-1, a brazilian biotype.</title>
        <authorList>
            <person name="Quecine M.C."/>
            <person name="Pachon D.M.R."/>
            <person name="Bonatelli M.L."/>
            <person name="Correr F.H."/>
            <person name="Franceschini L.M."/>
            <person name="Leite T.F."/>
            <person name="Margarido G.R.A."/>
            <person name="Almeida C.A."/>
            <person name="Ferrarezi J.A."/>
            <person name="Labate C.A."/>
        </authorList>
    </citation>
    <scope>NUCLEOTIDE SEQUENCE</scope>
    <source>
        <strain evidence="2">MF-1</strain>
    </source>
</reference>
<accession>A0A9Q3I068</accession>
<protein>
    <recommendedName>
        <fullName evidence="1">Reverse transcriptase Ty1/copia-type domain-containing protein</fullName>
    </recommendedName>
</protein>
<dbReference type="Proteomes" id="UP000765509">
    <property type="component" value="Unassembled WGS sequence"/>
</dbReference>
<proteinExistence type="predicted"/>
<evidence type="ECO:0000313" key="2">
    <source>
        <dbReference type="EMBL" id="MBW0522522.1"/>
    </source>
</evidence>
<name>A0A9Q3I068_9BASI</name>